<reference evidence="2" key="1">
    <citation type="submission" date="2021-01" db="EMBL/GenBank/DDBJ databases">
        <title>Whole genome shotgun sequence of Virgisporangium aliadipatigenens NBRC 105644.</title>
        <authorList>
            <person name="Komaki H."/>
            <person name="Tamura T."/>
        </authorList>
    </citation>
    <scope>NUCLEOTIDE SEQUENCE</scope>
    <source>
        <strain evidence="2">NBRC 105644</strain>
    </source>
</reference>
<dbReference type="AlphaFoldDB" id="A0A8J4DTV5"/>
<protein>
    <recommendedName>
        <fullName evidence="1">ESAT-6-like protein</fullName>
    </recommendedName>
</protein>
<organism evidence="2 3">
    <name type="scientific">Virgisporangium aliadipatigenens</name>
    <dbReference type="NCBI Taxonomy" id="741659"/>
    <lineage>
        <taxon>Bacteria</taxon>
        <taxon>Bacillati</taxon>
        <taxon>Actinomycetota</taxon>
        <taxon>Actinomycetes</taxon>
        <taxon>Micromonosporales</taxon>
        <taxon>Micromonosporaceae</taxon>
        <taxon>Virgisporangium</taxon>
    </lineage>
</organism>
<dbReference type="RefSeq" id="WP_203903164.1">
    <property type="nucleotide sequence ID" value="NZ_BOPF01000030.1"/>
</dbReference>
<dbReference type="EMBL" id="BOPF01000030">
    <property type="protein sequence ID" value="GIJ49691.1"/>
    <property type="molecule type" value="Genomic_DNA"/>
</dbReference>
<dbReference type="Pfam" id="PF06013">
    <property type="entry name" value="WXG100"/>
    <property type="match status" value="1"/>
</dbReference>
<dbReference type="NCBIfam" id="TIGR03930">
    <property type="entry name" value="WXG100_ESAT6"/>
    <property type="match status" value="1"/>
</dbReference>
<evidence type="ECO:0000256" key="1">
    <source>
        <dbReference type="RuleBase" id="RU362001"/>
    </source>
</evidence>
<proteinExistence type="inferred from homology"/>
<dbReference type="Gene3D" id="1.10.287.1060">
    <property type="entry name" value="ESAT-6-like"/>
    <property type="match status" value="1"/>
</dbReference>
<comment type="caution">
    <text evidence="2">The sequence shown here is derived from an EMBL/GenBank/DDBJ whole genome shotgun (WGS) entry which is preliminary data.</text>
</comment>
<gene>
    <name evidence="2" type="ORF">Val02_65770</name>
</gene>
<accession>A0A8J4DTV5</accession>
<comment type="similarity">
    <text evidence="1">Belongs to the WXG100 family.</text>
</comment>
<dbReference type="InterPro" id="IPR010310">
    <property type="entry name" value="T7SS_ESAT-6-like"/>
</dbReference>
<name>A0A8J4DTV5_9ACTN</name>
<evidence type="ECO:0000313" key="3">
    <source>
        <dbReference type="Proteomes" id="UP000619260"/>
    </source>
</evidence>
<keyword evidence="3" id="KW-1185">Reference proteome</keyword>
<evidence type="ECO:0000313" key="2">
    <source>
        <dbReference type="EMBL" id="GIJ49691.1"/>
    </source>
</evidence>
<dbReference type="InterPro" id="IPR036689">
    <property type="entry name" value="ESAT-6-like_sf"/>
</dbReference>
<sequence length="94" mass="10435">MSLIQVSPAQLEAAQLSIQKISKEIDTKLDTLRAMLQQLEWEGADREAYNAYQAQWDQAVRDINAVLNQIGGAVGIARDNYITTEANNAKVWSA</sequence>
<dbReference type="SUPFAM" id="SSF140453">
    <property type="entry name" value="EsxAB dimer-like"/>
    <property type="match status" value="1"/>
</dbReference>
<dbReference type="Proteomes" id="UP000619260">
    <property type="component" value="Unassembled WGS sequence"/>
</dbReference>